<evidence type="ECO:0000313" key="1">
    <source>
        <dbReference type="EMBL" id="MXV63508.1"/>
    </source>
</evidence>
<keyword evidence="2" id="KW-1185">Reference proteome</keyword>
<proteinExistence type="predicted"/>
<accession>A0A6B0VPU1</accession>
<organism evidence="1 2">
    <name type="scientific">Natronorubrum halalkaliphilum</name>
    <dbReference type="NCBI Taxonomy" id="2691917"/>
    <lineage>
        <taxon>Archaea</taxon>
        <taxon>Methanobacteriati</taxon>
        <taxon>Methanobacteriota</taxon>
        <taxon>Stenosarchaea group</taxon>
        <taxon>Halobacteria</taxon>
        <taxon>Halobacteriales</taxon>
        <taxon>Natrialbaceae</taxon>
        <taxon>Natronorubrum</taxon>
    </lineage>
</organism>
<reference evidence="1 2" key="1">
    <citation type="submission" date="2020-01" db="EMBL/GenBank/DDBJ databases">
        <title>Natronorubrum sp. JWXQ-INN 674 isolated from Inner Mongolia Autonomous Region of China.</title>
        <authorList>
            <person name="Xue Q."/>
        </authorList>
    </citation>
    <scope>NUCLEOTIDE SEQUENCE [LARGE SCALE GENOMIC DNA]</scope>
    <source>
        <strain evidence="1 2">JWXQ-INN-674</strain>
    </source>
</reference>
<sequence>MTLQYISTVYPSDPVQDATPVLRPDEMKNHIRIRQSGWAPNQDDLDALSEETEPVNWKLKTWRGAPPVDSLYTVVENGLEDTVPTIAVVDSMRLQGYDEQGPLHAVVVTGMDDQRVVLNDPWGRMYDVYPKDLVADAWDTTLNRLITVDLHEQAVLQETLTEDSE</sequence>
<evidence type="ECO:0008006" key="3">
    <source>
        <dbReference type="Google" id="ProtNLM"/>
    </source>
</evidence>
<dbReference type="Proteomes" id="UP000434101">
    <property type="component" value="Unassembled WGS sequence"/>
</dbReference>
<dbReference type="Gene3D" id="3.90.70.10">
    <property type="entry name" value="Cysteine proteinases"/>
    <property type="match status" value="1"/>
</dbReference>
<comment type="caution">
    <text evidence="1">The sequence shown here is derived from an EMBL/GenBank/DDBJ whole genome shotgun (WGS) entry which is preliminary data.</text>
</comment>
<gene>
    <name evidence="1" type="ORF">GS429_15880</name>
</gene>
<protein>
    <recommendedName>
        <fullName evidence="3">Peptidase C39-like domain-containing protein</fullName>
    </recommendedName>
</protein>
<dbReference type="EMBL" id="WUYX01000053">
    <property type="protein sequence ID" value="MXV63508.1"/>
    <property type="molecule type" value="Genomic_DNA"/>
</dbReference>
<name>A0A6B0VPU1_9EURY</name>
<evidence type="ECO:0000313" key="2">
    <source>
        <dbReference type="Proteomes" id="UP000434101"/>
    </source>
</evidence>
<dbReference type="AlphaFoldDB" id="A0A6B0VPU1"/>